<comment type="similarity">
    <text evidence="1">Belongs to the dynein light chain family.</text>
</comment>
<evidence type="ECO:0000313" key="3">
    <source>
        <dbReference type="Proteomes" id="UP001470230"/>
    </source>
</evidence>
<keyword evidence="1" id="KW-0243">Dynein</keyword>
<name>A0ABR2LBS8_9EUKA</name>
<dbReference type="SUPFAM" id="SSF54648">
    <property type="entry name" value="DLC"/>
    <property type="match status" value="1"/>
</dbReference>
<gene>
    <name evidence="2" type="ORF">M9Y10_002813</name>
</gene>
<keyword evidence="1" id="KW-0493">Microtubule</keyword>
<dbReference type="Pfam" id="PF01221">
    <property type="entry name" value="Dynein_light"/>
    <property type="match status" value="1"/>
</dbReference>
<dbReference type="Gene3D" id="3.30.740.10">
    <property type="entry name" value="Protein Inhibitor Of Neuronal Nitric Oxide Synthase"/>
    <property type="match status" value="1"/>
</dbReference>
<evidence type="ECO:0000256" key="1">
    <source>
        <dbReference type="RuleBase" id="RU365010"/>
    </source>
</evidence>
<keyword evidence="1" id="KW-0206">Cytoskeleton</keyword>
<dbReference type="EMBL" id="JAPFFF010000001">
    <property type="protein sequence ID" value="KAK8900486.1"/>
    <property type="molecule type" value="Genomic_DNA"/>
</dbReference>
<keyword evidence="1" id="KW-0505">Motor protein</keyword>
<dbReference type="PANTHER" id="PTHR11886:SF35">
    <property type="entry name" value="DYNEIN LIGHT CHAIN"/>
    <property type="match status" value="1"/>
</dbReference>
<dbReference type="PANTHER" id="PTHR11886">
    <property type="entry name" value="DYNEIN LIGHT CHAIN"/>
    <property type="match status" value="1"/>
</dbReference>
<keyword evidence="3" id="KW-1185">Reference proteome</keyword>
<evidence type="ECO:0000313" key="2">
    <source>
        <dbReference type="EMBL" id="KAK8900486.1"/>
    </source>
</evidence>
<dbReference type="InterPro" id="IPR037177">
    <property type="entry name" value="DLC_sf"/>
</dbReference>
<comment type="caution">
    <text evidence="2">The sequence shown here is derived from an EMBL/GenBank/DDBJ whole genome shotgun (WGS) entry which is preliminary data.</text>
</comment>
<dbReference type="CDD" id="cd21450">
    <property type="entry name" value="DLC-like_DYNLL1-like"/>
    <property type="match status" value="1"/>
</dbReference>
<reference evidence="2 3" key="1">
    <citation type="submission" date="2024-04" db="EMBL/GenBank/DDBJ databases">
        <title>Tritrichomonas musculus Genome.</title>
        <authorList>
            <person name="Alves-Ferreira E."/>
            <person name="Grigg M."/>
            <person name="Lorenzi H."/>
            <person name="Galac M."/>
        </authorList>
    </citation>
    <scope>NUCLEOTIDE SEQUENCE [LARGE SCALE GENOMIC DNA]</scope>
    <source>
        <strain evidence="2 3">EAF2021</strain>
    </source>
</reference>
<proteinExistence type="inferred from homology"/>
<keyword evidence="1" id="KW-0963">Cytoplasm</keyword>
<comment type="subcellular location">
    <subcellularLocation>
        <location evidence="1">Cytoplasm</location>
        <location evidence="1">Cytoskeleton</location>
    </subcellularLocation>
</comment>
<dbReference type="InterPro" id="IPR001372">
    <property type="entry name" value="Dynein_light_chain_typ-1/2"/>
</dbReference>
<protein>
    <recommendedName>
        <fullName evidence="1">Dynein light chain</fullName>
    </recommendedName>
</protein>
<sequence>MTSAVTNPDDRIVIVNSDCTPELLDRIKAECLAASTKLNTHSEMAATLKEKIEALDGKTWNVIVGHNFAANVRHIAERFVYLYIDQLGFLLFKVQ</sequence>
<dbReference type="Proteomes" id="UP001470230">
    <property type="component" value="Unassembled WGS sequence"/>
</dbReference>
<accession>A0ABR2LBS8</accession>
<organism evidence="2 3">
    <name type="scientific">Tritrichomonas musculus</name>
    <dbReference type="NCBI Taxonomy" id="1915356"/>
    <lineage>
        <taxon>Eukaryota</taxon>
        <taxon>Metamonada</taxon>
        <taxon>Parabasalia</taxon>
        <taxon>Tritrichomonadida</taxon>
        <taxon>Tritrichomonadidae</taxon>
        <taxon>Tritrichomonas</taxon>
    </lineage>
</organism>
<dbReference type="SMART" id="SM01375">
    <property type="entry name" value="Dynein_light"/>
    <property type="match status" value="1"/>
</dbReference>